<keyword evidence="4" id="KW-0375">Hydrogen ion transport</keyword>
<evidence type="ECO:0000313" key="9">
    <source>
        <dbReference type="EMBL" id="MES1918534.1"/>
    </source>
</evidence>
<keyword evidence="8" id="KW-0066">ATP synthesis</keyword>
<keyword evidence="5" id="KW-0406">Ion transport</keyword>
<evidence type="ECO:0000256" key="6">
    <source>
        <dbReference type="ARBA" id="ARBA00023136"/>
    </source>
</evidence>
<evidence type="ECO:0000256" key="1">
    <source>
        <dbReference type="ARBA" id="ARBA00004170"/>
    </source>
</evidence>
<protein>
    <recommendedName>
        <fullName evidence="11">ATP synthase gamma subunit</fullName>
    </recommendedName>
</protein>
<evidence type="ECO:0000313" key="10">
    <source>
        <dbReference type="Proteomes" id="UP001439008"/>
    </source>
</evidence>
<comment type="similarity">
    <text evidence="2">Belongs to the ATPase gamma chain family.</text>
</comment>
<dbReference type="Pfam" id="PF00231">
    <property type="entry name" value="ATP-synt"/>
    <property type="match status" value="1"/>
</dbReference>
<dbReference type="Gene3D" id="3.40.1380.10">
    <property type="match status" value="1"/>
</dbReference>
<evidence type="ECO:0000256" key="8">
    <source>
        <dbReference type="ARBA" id="ARBA00023310"/>
    </source>
</evidence>
<organism evidence="9 10">
    <name type="scientific">Bonamia ostreae</name>
    <dbReference type="NCBI Taxonomy" id="126728"/>
    <lineage>
        <taxon>Eukaryota</taxon>
        <taxon>Sar</taxon>
        <taxon>Rhizaria</taxon>
        <taxon>Endomyxa</taxon>
        <taxon>Ascetosporea</taxon>
        <taxon>Haplosporida</taxon>
        <taxon>Bonamia</taxon>
    </lineage>
</organism>
<evidence type="ECO:0000256" key="5">
    <source>
        <dbReference type="ARBA" id="ARBA00023065"/>
    </source>
</evidence>
<dbReference type="InterPro" id="IPR035968">
    <property type="entry name" value="ATP_synth_F1_ATPase_gsu"/>
</dbReference>
<keyword evidence="6" id="KW-0472">Membrane</keyword>
<dbReference type="SUPFAM" id="SSF52943">
    <property type="entry name" value="ATP synthase (F1-ATPase), gamma subunit"/>
    <property type="match status" value="1"/>
</dbReference>
<dbReference type="Gene3D" id="1.10.287.80">
    <property type="entry name" value="ATP synthase, gamma subunit, helix hairpin domain"/>
    <property type="match status" value="1"/>
</dbReference>
<comment type="caution">
    <text evidence="9">The sequence shown here is derived from an EMBL/GenBank/DDBJ whole genome shotgun (WGS) entry which is preliminary data.</text>
</comment>
<dbReference type="PANTHER" id="PTHR11693">
    <property type="entry name" value="ATP SYNTHASE GAMMA CHAIN"/>
    <property type="match status" value="1"/>
</dbReference>
<evidence type="ECO:0000256" key="7">
    <source>
        <dbReference type="ARBA" id="ARBA00023196"/>
    </source>
</evidence>
<proteinExistence type="inferred from homology"/>
<reference evidence="9 10" key="1">
    <citation type="journal article" date="2024" name="BMC Biol.">
        <title>Comparative genomics of Ascetosporea gives new insight into the evolutionary basis for animal parasitism in Rhizaria.</title>
        <authorList>
            <person name="Hiltunen Thoren M."/>
            <person name="Onut-Brannstrom I."/>
            <person name="Alfjorden A."/>
            <person name="Peckova H."/>
            <person name="Swords F."/>
            <person name="Hooper C."/>
            <person name="Holzer A.S."/>
            <person name="Bass D."/>
            <person name="Burki F."/>
        </authorList>
    </citation>
    <scope>NUCLEOTIDE SEQUENCE [LARGE SCALE GENOMIC DNA]</scope>
    <source>
        <strain evidence="9">20-A016</strain>
    </source>
</reference>
<evidence type="ECO:0008006" key="11">
    <source>
        <dbReference type="Google" id="ProtNLM"/>
    </source>
</evidence>
<dbReference type="Proteomes" id="UP001439008">
    <property type="component" value="Unassembled WGS sequence"/>
</dbReference>
<keyword evidence="7" id="KW-0139">CF(1)</keyword>
<dbReference type="EMBL" id="JBDODL010000078">
    <property type="protein sequence ID" value="MES1918534.1"/>
    <property type="molecule type" value="Genomic_DNA"/>
</dbReference>
<keyword evidence="3" id="KW-0813">Transport</keyword>
<keyword evidence="10" id="KW-1185">Reference proteome</keyword>
<comment type="subcellular location">
    <subcellularLocation>
        <location evidence="1">Membrane</location>
        <topology evidence="1">Peripheral membrane protein</topology>
    </subcellularLocation>
</comment>
<dbReference type="PANTHER" id="PTHR11693:SF22">
    <property type="entry name" value="ATP SYNTHASE SUBUNIT GAMMA, MITOCHONDRIAL"/>
    <property type="match status" value="1"/>
</dbReference>
<name>A0ABV2AGD3_9EUKA</name>
<dbReference type="PRINTS" id="PR00126">
    <property type="entry name" value="ATPASEGAMMA"/>
</dbReference>
<gene>
    <name evidence="9" type="ORF">MHBO_000492</name>
</gene>
<accession>A0ABV2AGD3</accession>
<evidence type="ECO:0000256" key="3">
    <source>
        <dbReference type="ARBA" id="ARBA00022448"/>
    </source>
</evidence>
<evidence type="ECO:0000256" key="4">
    <source>
        <dbReference type="ARBA" id="ARBA00022781"/>
    </source>
</evidence>
<dbReference type="InterPro" id="IPR000131">
    <property type="entry name" value="ATP_synth_F1_gsu"/>
</dbReference>
<sequence length="307" mass="35499">MLSIRRKSTIRKLNGHINKYFGRNFAESVSQLRDRIAAIGKIKKVCETMRNISAARMPRLEQFCLSSRSFCDIIEPIWKNDKEFNDSNNNLFLIVSTNLGMCGNNNTSLGKHFKQYHIDNNIPEEQKTILLGSRGTNIIESTKFGKAVTIVKALHEMETFSIDCAFELTENLIFPQKFDRFVIFYNYMNSKLTFTTKKIIFPSFDIILKNKEHLDHYELPSSMEDIDHLRNLYEISIAVALYKAVSEGLAVEQLMRFNSMQSATKNIEDILIDMKRTYNSKRQEQITTEICEINAGRMAVMLAMEDN</sequence>
<evidence type="ECO:0000256" key="2">
    <source>
        <dbReference type="ARBA" id="ARBA00007681"/>
    </source>
</evidence>